<dbReference type="CDD" id="cd20335">
    <property type="entry name" value="BRcat_RBR"/>
    <property type="match status" value="1"/>
</dbReference>
<dbReference type="AlphaFoldDB" id="M2M4U9"/>
<evidence type="ECO:0000259" key="9">
    <source>
        <dbReference type="PROSITE" id="PS51873"/>
    </source>
</evidence>
<dbReference type="HOGENOM" id="CLU_057738_3_0_1"/>
<comment type="catalytic activity">
    <reaction evidence="1">
        <text>[E2 ubiquitin-conjugating enzyme]-S-ubiquitinyl-L-cysteine + [acceptor protein]-L-lysine = [E2 ubiquitin-conjugating enzyme]-L-cysteine + [acceptor protein]-N(6)-ubiquitinyl-L-lysine.</text>
        <dbReference type="EC" id="2.3.2.31"/>
    </reaction>
</comment>
<dbReference type="OMA" id="CMVAAEM"/>
<evidence type="ECO:0000256" key="7">
    <source>
        <dbReference type="ARBA" id="ARBA00022786"/>
    </source>
</evidence>
<proteinExistence type="predicted"/>
<dbReference type="PROSITE" id="PS00518">
    <property type="entry name" value="ZF_RING_1"/>
    <property type="match status" value="1"/>
</dbReference>
<keyword evidence="3" id="KW-0808">Transferase</keyword>
<keyword evidence="4" id="KW-0479">Metal-binding</keyword>
<protein>
    <recommendedName>
        <fullName evidence="2">RBR-type E3 ubiquitin transferase</fullName>
        <ecNumber evidence="2">2.3.2.31</ecNumber>
    </recommendedName>
</protein>
<dbReference type="PANTHER" id="PTHR11685">
    <property type="entry name" value="RBR FAMILY RING FINGER AND IBR DOMAIN-CONTAINING"/>
    <property type="match status" value="1"/>
</dbReference>
<evidence type="ECO:0000313" key="10">
    <source>
        <dbReference type="EMBL" id="EMC91631.1"/>
    </source>
</evidence>
<organism evidence="10 11">
    <name type="scientific">Baudoinia panamericana (strain UAMH 10762)</name>
    <name type="common">Angels' share fungus</name>
    <name type="synonym">Baudoinia compniacensis (strain UAMH 10762)</name>
    <dbReference type="NCBI Taxonomy" id="717646"/>
    <lineage>
        <taxon>Eukaryota</taxon>
        <taxon>Fungi</taxon>
        <taxon>Dikarya</taxon>
        <taxon>Ascomycota</taxon>
        <taxon>Pezizomycotina</taxon>
        <taxon>Dothideomycetes</taxon>
        <taxon>Dothideomycetidae</taxon>
        <taxon>Mycosphaerellales</taxon>
        <taxon>Teratosphaeriaceae</taxon>
        <taxon>Baudoinia</taxon>
    </lineage>
</organism>
<dbReference type="InterPro" id="IPR044066">
    <property type="entry name" value="TRIAD_supradom"/>
</dbReference>
<dbReference type="GO" id="GO:0016567">
    <property type="term" value="P:protein ubiquitination"/>
    <property type="evidence" value="ECO:0007669"/>
    <property type="project" value="InterPro"/>
</dbReference>
<keyword evidence="7" id="KW-0833">Ubl conjugation pathway</keyword>
<evidence type="ECO:0000256" key="6">
    <source>
        <dbReference type="ARBA" id="ARBA00022771"/>
    </source>
</evidence>
<dbReference type="eggNOG" id="KOG1815">
    <property type="taxonomic scope" value="Eukaryota"/>
</dbReference>
<dbReference type="SMART" id="SM00647">
    <property type="entry name" value="IBR"/>
    <property type="match status" value="2"/>
</dbReference>
<dbReference type="GeneID" id="19111065"/>
<feature type="domain" description="RING-type" evidence="9">
    <location>
        <begin position="2"/>
        <end position="220"/>
    </location>
</feature>
<dbReference type="STRING" id="717646.M2M4U9"/>
<dbReference type="InterPro" id="IPR017907">
    <property type="entry name" value="Znf_RING_CS"/>
</dbReference>
<dbReference type="SUPFAM" id="SSF57850">
    <property type="entry name" value="RING/U-box"/>
    <property type="match status" value="3"/>
</dbReference>
<keyword evidence="6" id="KW-0863">Zinc-finger</keyword>
<dbReference type="InterPro" id="IPR002867">
    <property type="entry name" value="IBR_dom"/>
</dbReference>
<evidence type="ECO:0000256" key="5">
    <source>
        <dbReference type="ARBA" id="ARBA00022737"/>
    </source>
</evidence>
<keyword evidence="8" id="KW-0862">Zinc</keyword>
<dbReference type="RefSeq" id="XP_007681142.1">
    <property type="nucleotide sequence ID" value="XM_007682952.1"/>
</dbReference>
<evidence type="ECO:0000313" key="11">
    <source>
        <dbReference type="Proteomes" id="UP000011761"/>
    </source>
</evidence>
<dbReference type="GO" id="GO:0061630">
    <property type="term" value="F:ubiquitin protein ligase activity"/>
    <property type="evidence" value="ECO:0007669"/>
    <property type="project" value="UniProtKB-EC"/>
</dbReference>
<dbReference type="GO" id="GO:0008270">
    <property type="term" value="F:zinc ion binding"/>
    <property type="evidence" value="ECO:0007669"/>
    <property type="project" value="UniProtKB-KW"/>
</dbReference>
<evidence type="ECO:0000256" key="4">
    <source>
        <dbReference type="ARBA" id="ARBA00022723"/>
    </source>
</evidence>
<dbReference type="OrthoDB" id="1431934at2759"/>
<evidence type="ECO:0000256" key="2">
    <source>
        <dbReference type="ARBA" id="ARBA00012251"/>
    </source>
</evidence>
<sequence length="235" mass="26870">MKRKTCLTCDRHLPANAFPKINEECQHERETCRRCWYQWLALQLETKQWDQITCAQCPTKLGQADIRALAKPAVYTKYLEAEIRGTMAAEESFRWCLNPECKSGQAHFDGDIFTCASCGHKACVGCNAPWHEGETCEAYQDRINEGERKRRQVVEEQDSAKAVERVAKLCPACGRKLEKNGGCDHMTCQICRHEFCWSCLAHYSPILTIGNSAHEESCRYHSRNLPGYRPALAMF</sequence>
<dbReference type="EMBL" id="KB445563">
    <property type="protein sequence ID" value="EMC91631.1"/>
    <property type="molecule type" value="Genomic_DNA"/>
</dbReference>
<dbReference type="Proteomes" id="UP000011761">
    <property type="component" value="Unassembled WGS sequence"/>
</dbReference>
<evidence type="ECO:0000256" key="8">
    <source>
        <dbReference type="ARBA" id="ARBA00022833"/>
    </source>
</evidence>
<evidence type="ECO:0000256" key="1">
    <source>
        <dbReference type="ARBA" id="ARBA00001798"/>
    </source>
</evidence>
<dbReference type="Gene3D" id="3.30.40.10">
    <property type="entry name" value="Zinc/RING finger domain, C3HC4 (zinc finger)"/>
    <property type="match status" value="1"/>
</dbReference>
<dbReference type="Pfam" id="PF22191">
    <property type="entry name" value="IBR_1"/>
    <property type="match status" value="1"/>
</dbReference>
<dbReference type="InterPro" id="IPR013083">
    <property type="entry name" value="Znf_RING/FYVE/PHD"/>
</dbReference>
<dbReference type="KEGG" id="bcom:BAUCODRAFT_299438"/>
<dbReference type="Pfam" id="PF01485">
    <property type="entry name" value="IBR"/>
    <property type="match status" value="1"/>
</dbReference>
<accession>M2M4U9</accession>
<dbReference type="PROSITE" id="PS51873">
    <property type="entry name" value="TRIAD"/>
    <property type="match status" value="1"/>
</dbReference>
<keyword evidence="11" id="KW-1185">Reference proteome</keyword>
<dbReference type="Gene3D" id="1.20.120.1750">
    <property type="match status" value="1"/>
</dbReference>
<name>M2M4U9_BAUPA</name>
<reference evidence="10 11" key="1">
    <citation type="journal article" date="2012" name="PLoS Pathog.">
        <title>Diverse lifestyles and strategies of plant pathogenesis encoded in the genomes of eighteen Dothideomycetes fungi.</title>
        <authorList>
            <person name="Ohm R.A."/>
            <person name="Feau N."/>
            <person name="Henrissat B."/>
            <person name="Schoch C.L."/>
            <person name="Horwitz B.A."/>
            <person name="Barry K.W."/>
            <person name="Condon B.J."/>
            <person name="Copeland A.C."/>
            <person name="Dhillon B."/>
            <person name="Glaser F."/>
            <person name="Hesse C.N."/>
            <person name="Kosti I."/>
            <person name="LaButti K."/>
            <person name="Lindquist E.A."/>
            <person name="Lucas S."/>
            <person name="Salamov A.A."/>
            <person name="Bradshaw R.E."/>
            <person name="Ciuffetti L."/>
            <person name="Hamelin R.C."/>
            <person name="Kema G.H.J."/>
            <person name="Lawrence C."/>
            <person name="Scott J.A."/>
            <person name="Spatafora J.W."/>
            <person name="Turgeon B.G."/>
            <person name="de Wit P.J.G.M."/>
            <person name="Zhong S."/>
            <person name="Goodwin S.B."/>
            <person name="Grigoriev I.V."/>
        </authorList>
    </citation>
    <scope>NUCLEOTIDE SEQUENCE [LARGE SCALE GENOMIC DNA]</scope>
    <source>
        <strain evidence="10 11">UAMH 10762</strain>
    </source>
</reference>
<dbReference type="CDD" id="cd20336">
    <property type="entry name" value="Rcat_RBR"/>
    <property type="match status" value="1"/>
</dbReference>
<dbReference type="InterPro" id="IPR031127">
    <property type="entry name" value="E3_UB_ligase_RBR"/>
</dbReference>
<keyword evidence="5" id="KW-0677">Repeat</keyword>
<gene>
    <name evidence="10" type="ORF">BAUCODRAFT_299438</name>
</gene>
<evidence type="ECO:0000256" key="3">
    <source>
        <dbReference type="ARBA" id="ARBA00022679"/>
    </source>
</evidence>
<dbReference type="EC" id="2.3.2.31" evidence="2"/>